<evidence type="ECO:0000259" key="4">
    <source>
        <dbReference type="PROSITE" id="PS51462"/>
    </source>
</evidence>
<comment type="caution">
    <text evidence="5">The sequence shown here is derived from an EMBL/GenBank/DDBJ whole genome shotgun (WGS) entry which is preliminary data.</text>
</comment>
<evidence type="ECO:0000256" key="1">
    <source>
        <dbReference type="ARBA" id="ARBA00001946"/>
    </source>
</evidence>
<dbReference type="PANTHER" id="PTHR43046">
    <property type="entry name" value="GDP-MANNOSE MANNOSYL HYDROLASE"/>
    <property type="match status" value="1"/>
</dbReference>
<dbReference type="Pfam" id="PF00293">
    <property type="entry name" value="NUDIX"/>
    <property type="match status" value="1"/>
</dbReference>
<comment type="cofactor">
    <cofactor evidence="1">
        <name>Mg(2+)</name>
        <dbReference type="ChEBI" id="CHEBI:18420"/>
    </cofactor>
</comment>
<dbReference type="GO" id="GO:0016787">
    <property type="term" value="F:hydrolase activity"/>
    <property type="evidence" value="ECO:0007669"/>
    <property type="project" value="UniProtKB-KW"/>
</dbReference>
<dbReference type="SUPFAM" id="SSF55811">
    <property type="entry name" value="Nudix"/>
    <property type="match status" value="1"/>
</dbReference>
<feature type="domain" description="Nudix hydrolase" evidence="4">
    <location>
        <begin position="36"/>
        <end position="165"/>
    </location>
</feature>
<dbReference type="InterPro" id="IPR000086">
    <property type="entry name" value="NUDIX_hydrolase_dom"/>
</dbReference>
<proteinExistence type="predicted"/>
<accession>A0A4Q7J7I4</accession>
<name>A0A4Q7J7I4_9PSEU</name>
<dbReference type="CDD" id="cd18876">
    <property type="entry name" value="NUDIX_Hydrolase"/>
    <property type="match status" value="1"/>
</dbReference>
<reference evidence="5 6" key="1">
    <citation type="submission" date="2019-02" db="EMBL/GenBank/DDBJ databases">
        <title>Draft genome sequence of Amycolatopsis sp. 8-3EHSu isolated from roots of Suaeda maritima.</title>
        <authorList>
            <person name="Duangmal K."/>
            <person name="Chantavorakit T."/>
        </authorList>
    </citation>
    <scope>NUCLEOTIDE SEQUENCE [LARGE SCALE GENOMIC DNA]</scope>
    <source>
        <strain evidence="5 6">8-3EHSu</strain>
    </source>
</reference>
<gene>
    <name evidence="5" type="ORF">EWH70_13330</name>
</gene>
<protein>
    <submittedName>
        <fullName evidence="5">NUDIX hydrolase</fullName>
    </submittedName>
</protein>
<dbReference type="PANTHER" id="PTHR43046:SF12">
    <property type="entry name" value="GDP-MANNOSE MANNOSYL HYDROLASE"/>
    <property type="match status" value="1"/>
</dbReference>
<dbReference type="Proteomes" id="UP000292003">
    <property type="component" value="Unassembled WGS sequence"/>
</dbReference>
<dbReference type="InterPro" id="IPR015797">
    <property type="entry name" value="NUDIX_hydrolase-like_dom_sf"/>
</dbReference>
<dbReference type="AlphaFoldDB" id="A0A4Q7J7I4"/>
<dbReference type="InterPro" id="IPR020084">
    <property type="entry name" value="NUDIX_hydrolase_CS"/>
</dbReference>
<dbReference type="EMBL" id="SFCC01000006">
    <property type="protein sequence ID" value="RZQ63631.1"/>
    <property type="molecule type" value="Genomic_DNA"/>
</dbReference>
<dbReference type="PROSITE" id="PS51462">
    <property type="entry name" value="NUDIX"/>
    <property type="match status" value="1"/>
</dbReference>
<evidence type="ECO:0000313" key="5">
    <source>
        <dbReference type="EMBL" id="RZQ63631.1"/>
    </source>
</evidence>
<evidence type="ECO:0000313" key="6">
    <source>
        <dbReference type="Proteomes" id="UP000292003"/>
    </source>
</evidence>
<sequence>MHHLDADQAARFFQDMNAEGEPEKEFNPGIASRIPGKTVAAGALIQDGQGRLLFVTPIYKPYLEIPGGVVNSNEPPHAACQREVREELGLDIELGGLLVVDWTPQHGVWRDSLQFIFDGGVLPAEQAQRITLPYDELKNFQFAELDQVAKQLKPSLHRRLQQAVAAKEAGTATYSEFGRS</sequence>
<dbReference type="PROSITE" id="PS00893">
    <property type="entry name" value="NUDIX_BOX"/>
    <property type="match status" value="1"/>
</dbReference>
<keyword evidence="3" id="KW-0460">Magnesium</keyword>
<evidence type="ECO:0000256" key="3">
    <source>
        <dbReference type="ARBA" id="ARBA00022842"/>
    </source>
</evidence>
<evidence type="ECO:0000256" key="2">
    <source>
        <dbReference type="ARBA" id="ARBA00022801"/>
    </source>
</evidence>
<keyword evidence="2 5" id="KW-0378">Hydrolase</keyword>
<organism evidence="5 6">
    <name type="scientific">Amycolatopsis suaedae</name>
    <dbReference type="NCBI Taxonomy" id="2510978"/>
    <lineage>
        <taxon>Bacteria</taxon>
        <taxon>Bacillati</taxon>
        <taxon>Actinomycetota</taxon>
        <taxon>Actinomycetes</taxon>
        <taxon>Pseudonocardiales</taxon>
        <taxon>Pseudonocardiaceae</taxon>
        <taxon>Amycolatopsis</taxon>
    </lineage>
</organism>
<keyword evidence="6" id="KW-1185">Reference proteome</keyword>
<dbReference type="OrthoDB" id="4247482at2"/>
<dbReference type="Gene3D" id="3.90.79.10">
    <property type="entry name" value="Nucleoside Triphosphate Pyrophosphohydrolase"/>
    <property type="match status" value="1"/>
</dbReference>